<comment type="similarity">
    <text evidence="1">Belongs to the sulfotransferase 1 family.</text>
</comment>
<dbReference type="Pfam" id="PF00685">
    <property type="entry name" value="Sulfotransfer_1"/>
    <property type="match status" value="1"/>
</dbReference>
<dbReference type="AlphaFoldDB" id="A0A1R3VDG1"/>
<sequence length="239" mass="27645">MKLLRWLRPKAQESSSNLGLCISYPKSGRTWLRVMLDQLEVCLDYSHGGSAFHSKSFRSAEAFLGKRPLLFLHRNPIDTTISGYFHVTKREAWRDLFQGDLSSFVRDPRFGIERTLRFNAMWLAAISERDDVLITRYETLHSDAVSELRRIAKWLKVEPDEDKIGKAIDAGRFDSMKSKESSGQYDERYGHRLRTADATDSDSFKVRRGLVGGYKDYLTEEEILYCEKVMESYGVSSYK</sequence>
<evidence type="ECO:0000313" key="4">
    <source>
        <dbReference type="EMBL" id="SIT57982.1"/>
    </source>
</evidence>
<dbReference type="InterPro" id="IPR027417">
    <property type="entry name" value="P-loop_NTPase"/>
</dbReference>
<keyword evidence="5" id="KW-1185">Reference proteome</keyword>
<dbReference type="PANTHER" id="PTHR11783">
    <property type="entry name" value="SULFOTRANSFERASE SULT"/>
    <property type="match status" value="1"/>
</dbReference>
<dbReference type="GO" id="GO:0008146">
    <property type="term" value="F:sulfotransferase activity"/>
    <property type="evidence" value="ECO:0007669"/>
    <property type="project" value="InterPro"/>
</dbReference>
<evidence type="ECO:0000256" key="1">
    <source>
        <dbReference type="ARBA" id="ARBA00005771"/>
    </source>
</evidence>
<dbReference type="SUPFAM" id="SSF52540">
    <property type="entry name" value="P-loop containing nucleoside triphosphate hydrolases"/>
    <property type="match status" value="1"/>
</dbReference>
<keyword evidence="2" id="KW-0808">Transferase</keyword>
<organism evidence="4 5">
    <name type="scientific">Mesorhizobium prunaredense</name>
    <dbReference type="NCBI Taxonomy" id="1631249"/>
    <lineage>
        <taxon>Bacteria</taxon>
        <taxon>Pseudomonadati</taxon>
        <taxon>Pseudomonadota</taxon>
        <taxon>Alphaproteobacteria</taxon>
        <taxon>Hyphomicrobiales</taxon>
        <taxon>Phyllobacteriaceae</taxon>
        <taxon>Mesorhizobium</taxon>
    </lineage>
</organism>
<proteinExistence type="inferred from homology"/>
<reference evidence="5" key="1">
    <citation type="submission" date="2017-01" db="EMBL/GenBank/DDBJ databases">
        <authorList>
            <person name="Brunel B."/>
        </authorList>
    </citation>
    <scope>NUCLEOTIDE SEQUENCE [LARGE SCALE GENOMIC DNA]</scope>
</reference>
<evidence type="ECO:0000313" key="5">
    <source>
        <dbReference type="Proteomes" id="UP000188388"/>
    </source>
</evidence>
<accession>A0A1R3VDG1</accession>
<protein>
    <recommendedName>
        <fullName evidence="3">Sulfotransferase domain-containing protein</fullName>
    </recommendedName>
</protein>
<feature type="domain" description="Sulfotransferase" evidence="3">
    <location>
        <begin position="70"/>
        <end position="231"/>
    </location>
</feature>
<dbReference type="STRING" id="1631249.BQ8794_50084"/>
<dbReference type="Proteomes" id="UP000188388">
    <property type="component" value="Unassembled WGS sequence"/>
</dbReference>
<dbReference type="EMBL" id="FTPD01000045">
    <property type="protein sequence ID" value="SIT57982.1"/>
    <property type="molecule type" value="Genomic_DNA"/>
</dbReference>
<gene>
    <name evidence="4" type="ORF">BQ8794_50084</name>
</gene>
<evidence type="ECO:0000259" key="3">
    <source>
        <dbReference type="Pfam" id="PF00685"/>
    </source>
</evidence>
<dbReference type="InterPro" id="IPR000863">
    <property type="entry name" value="Sulfotransferase_dom"/>
</dbReference>
<dbReference type="Gene3D" id="3.40.50.300">
    <property type="entry name" value="P-loop containing nucleotide triphosphate hydrolases"/>
    <property type="match status" value="1"/>
</dbReference>
<name>A0A1R3VDG1_9HYPH</name>
<evidence type="ECO:0000256" key="2">
    <source>
        <dbReference type="ARBA" id="ARBA00022679"/>
    </source>
</evidence>